<dbReference type="EMBL" id="OP894077">
    <property type="protein sequence ID" value="WAX22506.1"/>
    <property type="molecule type" value="Genomic_DNA"/>
</dbReference>
<protein>
    <submittedName>
        <fullName evidence="2">Uncharacterized protein</fullName>
    </submittedName>
</protein>
<evidence type="ECO:0000313" key="2">
    <source>
        <dbReference type="EMBL" id="WAX22506.1"/>
    </source>
</evidence>
<dbReference type="Proteomes" id="UP001235315">
    <property type="component" value="Segment"/>
</dbReference>
<name>A0AAE9VJD4_9CAUD</name>
<proteinExistence type="predicted"/>
<organism evidence="2 3">
    <name type="scientific">Listeria phage HS5</name>
    <dbReference type="NCBI Taxonomy" id="3003559"/>
    <lineage>
        <taxon>Viruses</taxon>
        <taxon>Duplodnaviria</taxon>
        <taxon>Heunggongvirae</taxon>
        <taxon>Uroviricota</taxon>
        <taxon>Caudoviricetes</taxon>
        <taxon>Aquingentivirus</taxon>
        <taxon>Aquingentivirus HS5</taxon>
    </lineage>
</organism>
<gene>
    <name evidence="2" type="ORF">HS5_28</name>
</gene>
<feature type="transmembrane region" description="Helical" evidence="1">
    <location>
        <begin position="7"/>
        <end position="25"/>
    </location>
</feature>
<evidence type="ECO:0000256" key="1">
    <source>
        <dbReference type="SAM" id="Phobius"/>
    </source>
</evidence>
<keyword evidence="1" id="KW-0472">Membrane</keyword>
<keyword evidence="3" id="KW-1185">Reference proteome</keyword>
<evidence type="ECO:0000313" key="3">
    <source>
        <dbReference type="Proteomes" id="UP001235315"/>
    </source>
</evidence>
<sequence length="64" mass="7858">MRGTRWFYIRALIVTIIAIPSFFIWDTKIVILFIFLYFVIQEIIFFIIDKKIIIRMIKLVKFNN</sequence>
<accession>A0AAE9VJD4</accession>
<keyword evidence="1" id="KW-0812">Transmembrane</keyword>
<feature type="transmembrane region" description="Helical" evidence="1">
    <location>
        <begin position="31"/>
        <end position="48"/>
    </location>
</feature>
<keyword evidence="1" id="KW-1133">Transmembrane helix</keyword>
<reference evidence="2" key="1">
    <citation type="submission" date="2022-11" db="EMBL/GenBank/DDBJ databases">
        <authorList>
            <person name="Shareefdeen H."/>
            <person name="Buttimer C."/>
            <person name="Denise R."/>
            <person name="Hill C."/>
        </authorList>
    </citation>
    <scope>NUCLEOTIDE SEQUENCE</scope>
</reference>